<dbReference type="VEuPathDB" id="ToxoDB:ETH_00020030"/>
<proteinExistence type="evidence at transcript level"/>
<organism evidence="1">
    <name type="scientific">Eimeria tenella</name>
    <name type="common">Coccidian parasite</name>
    <dbReference type="NCBI Taxonomy" id="5802"/>
    <lineage>
        <taxon>Eukaryota</taxon>
        <taxon>Sar</taxon>
        <taxon>Alveolata</taxon>
        <taxon>Apicomplexa</taxon>
        <taxon>Conoidasida</taxon>
        <taxon>Coccidia</taxon>
        <taxon>Eucoccidiorida</taxon>
        <taxon>Eimeriorina</taxon>
        <taxon>Eimeriidae</taxon>
        <taxon>Eimeria</taxon>
    </lineage>
</organism>
<sequence>MMHRPSPRMEGVDVKLASKCRRPDGSVWLNQYRVCEKLASSERYTPLLYCRLPQRGSDVRYSETHNLKLPRQPLRGSRDIFSCR</sequence>
<dbReference type="EMBL" id="JN987555">
    <property type="protein sequence ID" value="AET50778.1"/>
    <property type="molecule type" value="mRNA"/>
</dbReference>
<dbReference type="VEuPathDB" id="ToxoDB:ETH2_1238400"/>
<accession>H9B9W8</accession>
<dbReference type="AlphaFoldDB" id="H9B9W8"/>
<reference evidence="1" key="1">
    <citation type="journal article" date="2012" name="BMC Genomics">
        <title>Characterisation of full-length cDNA sequences provides insights into the Eimeria tenella transcriptome.</title>
        <authorList>
            <person name="Amiruddin N."/>
            <person name="Lee X.W."/>
            <person name="Blake D.P."/>
            <person name="Suzuki Y."/>
            <person name="Tay Y.L."/>
            <person name="Lim L.S."/>
            <person name="Tomley F.M."/>
            <person name="Watanabe J."/>
            <person name="Sugimoto C."/>
            <person name="Wan K.L."/>
        </authorList>
    </citation>
    <scope>NUCLEOTIDE SEQUENCE</scope>
    <source>
        <strain evidence="1">Houghton</strain>
    </source>
</reference>
<protein>
    <submittedName>
        <fullName evidence="1">Uncharacterized protein</fullName>
    </submittedName>
</protein>
<evidence type="ECO:0000313" key="1">
    <source>
        <dbReference type="EMBL" id="AET50778.1"/>
    </source>
</evidence>
<name>H9B9W8_EIMTE</name>